<evidence type="ECO:0000313" key="2">
    <source>
        <dbReference type="EMBL" id="MDH6194859.1"/>
    </source>
</evidence>
<dbReference type="InterPro" id="IPR025668">
    <property type="entry name" value="Tnp_DDE_dom"/>
</dbReference>
<dbReference type="PANTHER" id="PTHR30007:SF1">
    <property type="entry name" value="BLR1914 PROTEIN"/>
    <property type="match status" value="1"/>
</dbReference>
<reference evidence="2 3" key="1">
    <citation type="submission" date="2023-04" db="EMBL/GenBank/DDBJ databases">
        <title>Forest soil microbial communities from Buena Vista Peninsula, Colon Province, Panama.</title>
        <authorList>
            <person name="Bouskill N."/>
        </authorList>
    </citation>
    <scope>NUCLEOTIDE SEQUENCE [LARGE SCALE GENOMIC DNA]</scope>
    <source>
        <strain evidence="2 3">AC80</strain>
    </source>
</reference>
<proteinExistence type="predicted"/>
<gene>
    <name evidence="2" type="ORF">M2272_001488</name>
</gene>
<keyword evidence="3" id="KW-1185">Reference proteome</keyword>
<evidence type="ECO:0000313" key="3">
    <source>
        <dbReference type="Proteomes" id="UP001160130"/>
    </source>
</evidence>
<comment type="caution">
    <text evidence="2">The sequence shown here is derived from an EMBL/GenBank/DDBJ whole genome shotgun (WGS) entry which is preliminary data.</text>
</comment>
<name>A0ABT6KVX5_9MYCO</name>
<dbReference type="Proteomes" id="UP001160130">
    <property type="component" value="Unassembled WGS sequence"/>
</dbReference>
<feature type="domain" description="Transposase DDE" evidence="1">
    <location>
        <begin position="27"/>
        <end position="122"/>
    </location>
</feature>
<dbReference type="EMBL" id="JARXVE010000002">
    <property type="protein sequence ID" value="MDH6194859.1"/>
    <property type="molecule type" value="Genomic_DNA"/>
</dbReference>
<accession>A0ABT6KVX5</accession>
<dbReference type="Pfam" id="PF13586">
    <property type="entry name" value="DDE_Tnp_1_2"/>
    <property type="match status" value="1"/>
</dbReference>
<protein>
    <submittedName>
        <fullName evidence="2">Transposase</fullName>
    </submittedName>
</protein>
<organism evidence="2 3">
    <name type="scientific">Mycolicibacterium frederiksbergense</name>
    <dbReference type="NCBI Taxonomy" id="117567"/>
    <lineage>
        <taxon>Bacteria</taxon>
        <taxon>Bacillati</taxon>
        <taxon>Actinomycetota</taxon>
        <taxon>Actinomycetes</taxon>
        <taxon>Mycobacteriales</taxon>
        <taxon>Mycobacteriaceae</taxon>
        <taxon>Mycolicibacterium</taxon>
    </lineage>
</organism>
<dbReference type="PANTHER" id="PTHR30007">
    <property type="entry name" value="PHP DOMAIN PROTEIN"/>
    <property type="match status" value="1"/>
</dbReference>
<sequence length="122" mass="14332">MFLPLMDHVRVVRPDTGRPRTRPVAVPADRAYSSRAIRTDLRRRHIQAVIPEKRDQQANRRRRGTAGGCPVRYDRDLYKRRHTVECAFNLMKEWRGLATRYDRHAVIYRGAVVLAAILAWLR</sequence>
<evidence type="ECO:0000259" key="1">
    <source>
        <dbReference type="Pfam" id="PF13586"/>
    </source>
</evidence>